<dbReference type="InterPro" id="IPR008565">
    <property type="entry name" value="TtsA-like_GH18_dom"/>
</dbReference>
<name>A0A6J5NRW1_9CAUD</name>
<sequence>MSFEQAVAMVLRHEGGYVNDPKDPGGETRFGISKRAYPDVDILRLTEDEAKAIYKRDYWDKLRTDEIPAPLAICLFDTAVNMGRDKAVRLLQRACGVAQDGVMGGNTIAAANRLPEAVVRFSTERAIAYTGIRGFDTFGKGWLRRTFAVALEASK</sequence>
<dbReference type="Pfam" id="PF05838">
    <property type="entry name" value="Glyco_hydro_108"/>
    <property type="match status" value="1"/>
</dbReference>
<evidence type="ECO:0000313" key="2">
    <source>
        <dbReference type="EMBL" id="CAB4161673.1"/>
    </source>
</evidence>
<dbReference type="SUPFAM" id="SSF53955">
    <property type="entry name" value="Lysozyme-like"/>
    <property type="match status" value="1"/>
</dbReference>
<dbReference type="EMBL" id="LR796718">
    <property type="protein sequence ID" value="CAB4161673.1"/>
    <property type="molecule type" value="Genomic_DNA"/>
</dbReference>
<proteinExistence type="predicted"/>
<feature type="domain" description="TtsA-like Glycoside hydrolase family 108" evidence="1">
    <location>
        <begin position="8"/>
        <end position="83"/>
    </location>
</feature>
<dbReference type="InterPro" id="IPR023346">
    <property type="entry name" value="Lysozyme-like_dom_sf"/>
</dbReference>
<gene>
    <name evidence="2" type="ORF">UFOVP761_29</name>
</gene>
<dbReference type="Gene3D" id="1.20.141.10">
    <property type="entry name" value="Chitosanase, subunit A, domain 1"/>
    <property type="match status" value="1"/>
</dbReference>
<protein>
    <submittedName>
        <fullName evidence="2">ZliS Lysozyme family protein</fullName>
    </submittedName>
</protein>
<organism evidence="2">
    <name type="scientific">uncultured Caudovirales phage</name>
    <dbReference type="NCBI Taxonomy" id="2100421"/>
    <lineage>
        <taxon>Viruses</taxon>
        <taxon>Duplodnaviria</taxon>
        <taxon>Heunggongvirae</taxon>
        <taxon>Uroviricota</taxon>
        <taxon>Caudoviricetes</taxon>
        <taxon>Peduoviridae</taxon>
        <taxon>Maltschvirus</taxon>
        <taxon>Maltschvirus maltsch</taxon>
    </lineage>
</organism>
<accession>A0A6J5NRW1</accession>
<reference evidence="2" key="1">
    <citation type="submission" date="2020-04" db="EMBL/GenBank/DDBJ databases">
        <authorList>
            <person name="Chiriac C."/>
            <person name="Salcher M."/>
            <person name="Ghai R."/>
            <person name="Kavagutti S V."/>
        </authorList>
    </citation>
    <scope>NUCLEOTIDE SEQUENCE</scope>
</reference>
<evidence type="ECO:0000259" key="1">
    <source>
        <dbReference type="Pfam" id="PF05838"/>
    </source>
</evidence>
<dbReference type="CDD" id="cd13926">
    <property type="entry name" value="N-acetylmuramidase_GH108"/>
    <property type="match status" value="1"/>
</dbReference>